<dbReference type="AlphaFoldDB" id="X1RQF9"/>
<gene>
    <name evidence="1" type="ORF">S06H3_60572</name>
</gene>
<sequence>MNHEEPDRVPVMGLIMDPATVNQIKGKKPVDFVGMLKTPTLKNNIKRLMNTNWFWRKIY</sequence>
<name>X1RQF9_9ZZZZ</name>
<comment type="caution">
    <text evidence="1">The sequence shown here is derived from an EMBL/GenBank/DDBJ whole genome shotgun (WGS) entry which is preliminary data.</text>
</comment>
<proteinExistence type="predicted"/>
<accession>X1RQF9</accession>
<organism evidence="1">
    <name type="scientific">marine sediment metagenome</name>
    <dbReference type="NCBI Taxonomy" id="412755"/>
    <lineage>
        <taxon>unclassified sequences</taxon>
        <taxon>metagenomes</taxon>
        <taxon>ecological metagenomes</taxon>
    </lineage>
</organism>
<evidence type="ECO:0000313" key="1">
    <source>
        <dbReference type="EMBL" id="GAI57754.1"/>
    </source>
</evidence>
<feature type="non-terminal residue" evidence="1">
    <location>
        <position position="59"/>
    </location>
</feature>
<reference evidence="1" key="1">
    <citation type="journal article" date="2014" name="Front. Microbiol.">
        <title>High frequency of phylogenetically diverse reductive dehalogenase-homologous genes in deep subseafloor sedimentary metagenomes.</title>
        <authorList>
            <person name="Kawai M."/>
            <person name="Futagami T."/>
            <person name="Toyoda A."/>
            <person name="Takaki Y."/>
            <person name="Nishi S."/>
            <person name="Hori S."/>
            <person name="Arai W."/>
            <person name="Tsubouchi T."/>
            <person name="Morono Y."/>
            <person name="Uchiyama I."/>
            <person name="Ito T."/>
            <person name="Fujiyama A."/>
            <person name="Inagaki F."/>
            <person name="Takami H."/>
        </authorList>
    </citation>
    <scope>NUCLEOTIDE SEQUENCE</scope>
    <source>
        <strain evidence="1">Expedition CK06-06</strain>
    </source>
</reference>
<dbReference type="EMBL" id="BARV01039539">
    <property type="protein sequence ID" value="GAI57754.1"/>
    <property type="molecule type" value="Genomic_DNA"/>
</dbReference>
<protein>
    <submittedName>
        <fullName evidence="1">Uncharacterized protein</fullName>
    </submittedName>
</protein>